<evidence type="ECO:0000259" key="8">
    <source>
        <dbReference type="Pfam" id="PF01490"/>
    </source>
</evidence>
<feature type="transmembrane region" description="Helical" evidence="7">
    <location>
        <begin position="44"/>
        <end position="64"/>
    </location>
</feature>
<reference evidence="9 10" key="1">
    <citation type="submission" date="2024-06" db="EMBL/GenBank/DDBJ databases">
        <title>A chromosome level genome sequence of Diviner's sage (Salvia divinorum).</title>
        <authorList>
            <person name="Ford S.A."/>
            <person name="Ro D.-K."/>
            <person name="Ness R.W."/>
            <person name="Phillips M.A."/>
        </authorList>
    </citation>
    <scope>NUCLEOTIDE SEQUENCE [LARGE SCALE GENOMIC DNA]</scope>
    <source>
        <strain evidence="9">SAF-2024a</strain>
        <tissue evidence="9">Leaf</tissue>
    </source>
</reference>
<keyword evidence="10" id="KW-1185">Reference proteome</keyword>
<evidence type="ECO:0000256" key="2">
    <source>
        <dbReference type="ARBA" id="ARBA00022448"/>
    </source>
</evidence>
<evidence type="ECO:0000256" key="4">
    <source>
        <dbReference type="ARBA" id="ARBA00022970"/>
    </source>
</evidence>
<evidence type="ECO:0000313" key="9">
    <source>
        <dbReference type="EMBL" id="KAL1559407.1"/>
    </source>
</evidence>
<feature type="transmembrane region" description="Helical" evidence="7">
    <location>
        <begin position="196"/>
        <end position="214"/>
    </location>
</feature>
<keyword evidence="6 7" id="KW-0472">Membrane</keyword>
<dbReference type="Proteomes" id="UP001567538">
    <property type="component" value="Unassembled WGS sequence"/>
</dbReference>
<keyword evidence="4" id="KW-0029">Amino-acid transport</keyword>
<name>A0ABD1HT66_SALDI</name>
<accession>A0ABD1HT66</accession>
<comment type="subcellular location">
    <subcellularLocation>
        <location evidence="1">Membrane</location>
    </subcellularLocation>
</comment>
<evidence type="ECO:0000313" key="10">
    <source>
        <dbReference type="Proteomes" id="UP001567538"/>
    </source>
</evidence>
<dbReference type="PANTHER" id="PTHR48017">
    <property type="entry name" value="OS05G0424000 PROTEIN-RELATED"/>
    <property type="match status" value="1"/>
</dbReference>
<gene>
    <name evidence="9" type="primary">PROT2</name>
    <name evidence="9" type="ORF">AAHA92_09752</name>
</gene>
<dbReference type="GO" id="GO:0006865">
    <property type="term" value="P:amino acid transport"/>
    <property type="evidence" value="ECO:0007669"/>
    <property type="project" value="UniProtKB-KW"/>
</dbReference>
<evidence type="ECO:0000256" key="7">
    <source>
        <dbReference type="SAM" id="Phobius"/>
    </source>
</evidence>
<keyword evidence="2" id="KW-0813">Transport</keyword>
<dbReference type="GO" id="GO:0016020">
    <property type="term" value="C:membrane"/>
    <property type="evidence" value="ECO:0007669"/>
    <property type="project" value="UniProtKB-SubCell"/>
</dbReference>
<organism evidence="9 10">
    <name type="scientific">Salvia divinorum</name>
    <name type="common">Maria pastora</name>
    <name type="synonym">Diviner's sage</name>
    <dbReference type="NCBI Taxonomy" id="28513"/>
    <lineage>
        <taxon>Eukaryota</taxon>
        <taxon>Viridiplantae</taxon>
        <taxon>Streptophyta</taxon>
        <taxon>Embryophyta</taxon>
        <taxon>Tracheophyta</taxon>
        <taxon>Spermatophyta</taxon>
        <taxon>Magnoliopsida</taxon>
        <taxon>eudicotyledons</taxon>
        <taxon>Gunneridae</taxon>
        <taxon>Pentapetalae</taxon>
        <taxon>asterids</taxon>
        <taxon>lamiids</taxon>
        <taxon>Lamiales</taxon>
        <taxon>Lamiaceae</taxon>
        <taxon>Nepetoideae</taxon>
        <taxon>Mentheae</taxon>
        <taxon>Salviinae</taxon>
        <taxon>Salvia</taxon>
        <taxon>Salvia subgen. Calosphace</taxon>
    </lineage>
</organism>
<dbReference type="AlphaFoldDB" id="A0ABD1HT66"/>
<dbReference type="Pfam" id="PF01490">
    <property type="entry name" value="Aa_trans"/>
    <property type="match status" value="2"/>
</dbReference>
<keyword evidence="3 7" id="KW-0812">Transmembrane</keyword>
<comment type="caution">
    <text evidence="9">The sequence shown here is derived from an EMBL/GenBank/DDBJ whole genome shotgun (WGS) entry which is preliminary data.</text>
</comment>
<evidence type="ECO:0000256" key="3">
    <source>
        <dbReference type="ARBA" id="ARBA00022692"/>
    </source>
</evidence>
<dbReference type="InterPro" id="IPR013057">
    <property type="entry name" value="AA_transpt_TM"/>
</dbReference>
<feature type="transmembrane region" description="Helical" evidence="7">
    <location>
        <begin position="70"/>
        <end position="95"/>
    </location>
</feature>
<keyword evidence="5 7" id="KW-1133">Transmembrane helix</keyword>
<feature type="domain" description="Amino acid transporter transmembrane" evidence="8">
    <location>
        <begin position="85"/>
        <end position="228"/>
    </location>
</feature>
<dbReference type="EMBL" id="JBEAFC010000004">
    <property type="protein sequence ID" value="KAL1559407.1"/>
    <property type="molecule type" value="Genomic_DNA"/>
</dbReference>
<evidence type="ECO:0000256" key="6">
    <source>
        <dbReference type="ARBA" id="ARBA00023136"/>
    </source>
</evidence>
<feature type="transmembrane region" description="Helical" evidence="7">
    <location>
        <begin position="153"/>
        <end position="176"/>
    </location>
</feature>
<feature type="domain" description="Amino acid transporter transmembrane" evidence="8">
    <location>
        <begin position="1"/>
        <end position="84"/>
    </location>
</feature>
<evidence type="ECO:0000256" key="5">
    <source>
        <dbReference type="ARBA" id="ARBA00022989"/>
    </source>
</evidence>
<evidence type="ECO:0000256" key="1">
    <source>
        <dbReference type="ARBA" id="ARBA00004370"/>
    </source>
</evidence>
<feature type="transmembrane region" description="Helical" evidence="7">
    <location>
        <begin position="6"/>
        <end position="23"/>
    </location>
</feature>
<protein>
    <submittedName>
        <fullName evidence="9">Proline transporter 2</fullName>
    </submittedName>
</protein>
<proteinExistence type="predicted"/>
<sequence length="247" mass="27122">MVPLGWIGGVVGLILATVISLYANSLVANLHEFGGKRHIRYRDLAGFIYGKKAYALIWGLQYVNLFMINVGYIILAGSALKAVLVYIVIGFSLALKDGIHDPPRDYNIPGTKVGKIFTTIGAAANLVFAFNTGMLPEIQATVRPPVVQNMMKALYFQFTVGVLPMYAVTFMGYWAYGSETSAYLLNNVNGPIWVKTFANISAFLQTVIALHIFASPMYEYLDTKFGIKGSALAMRNLSFRILVRGAT</sequence>